<gene>
    <name evidence="2" type="ORF">AM593_10235</name>
</gene>
<dbReference type="EMBL" id="KV582810">
    <property type="protein sequence ID" value="OPL33472.1"/>
    <property type="molecule type" value="Genomic_DNA"/>
</dbReference>
<dbReference type="Gene3D" id="2.130.10.10">
    <property type="entry name" value="YVTN repeat-like/Quinoprotein amine dehydrogenase"/>
    <property type="match status" value="1"/>
</dbReference>
<dbReference type="GO" id="GO:0019005">
    <property type="term" value="C:SCF ubiquitin ligase complex"/>
    <property type="evidence" value="ECO:0007669"/>
    <property type="project" value="TreeGrafter"/>
</dbReference>
<dbReference type="CDD" id="cd20090">
    <property type="entry name" value="F-box_FBXW4"/>
    <property type="match status" value="1"/>
</dbReference>
<dbReference type="InterPro" id="IPR036322">
    <property type="entry name" value="WD40_repeat_dom_sf"/>
</dbReference>
<comment type="caution">
    <text evidence="2">The sequence shown here is derived from an EMBL/GenBank/DDBJ whole genome shotgun (WGS) entry which is preliminary data.</text>
</comment>
<dbReference type="SUPFAM" id="SSF81383">
    <property type="entry name" value="F-box domain"/>
    <property type="match status" value="1"/>
</dbReference>
<dbReference type="SMART" id="SM00256">
    <property type="entry name" value="FBOX"/>
    <property type="match status" value="1"/>
</dbReference>
<protein>
    <recommendedName>
        <fullName evidence="1">F-box domain-containing protein</fullName>
    </recommendedName>
</protein>
<dbReference type="Proteomes" id="UP000266721">
    <property type="component" value="Unassembled WGS sequence"/>
</dbReference>
<dbReference type="InterPro" id="IPR001810">
    <property type="entry name" value="F-box_dom"/>
</dbReference>
<reference evidence="2 3" key="1">
    <citation type="journal article" date="2016" name="PLoS ONE">
        <title>A First Insight into the Genome of the Filter-Feeder Mussel Mytilus galloprovincialis.</title>
        <authorList>
            <person name="Murgarella M."/>
            <person name="Puiu D."/>
            <person name="Novoa B."/>
            <person name="Figueras A."/>
            <person name="Posada D."/>
            <person name="Canchaya C."/>
        </authorList>
    </citation>
    <scope>NUCLEOTIDE SEQUENCE [LARGE SCALE GENOMIC DNA]</scope>
    <source>
        <tissue evidence="2">Muscle</tissue>
    </source>
</reference>
<feature type="non-terminal residue" evidence="2">
    <location>
        <position position="1"/>
    </location>
</feature>
<evidence type="ECO:0000259" key="1">
    <source>
        <dbReference type="PROSITE" id="PS50181"/>
    </source>
</evidence>
<feature type="domain" description="F-box" evidence="1">
    <location>
        <begin position="18"/>
        <end position="64"/>
    </location>
</feature>
<evidence type="ECO:0000313" key="2">
    <source>
        <dbReference type="EMBL" id="OPL33472.1"/>
    </source>
</evidence>
<keyword evidence="3" id="KW-1185">Reference proteome</keyword>
<dbReference type="PANTHER" id="PTHR14381:SF1">
    <property type="entry name" value="F-BOX_WD REPEAT-CONTAINING PROTEIN 4"/>
    <property type="match status" value="1"/>
</dbReference>
<proteinExistence type="predicted"/>
<dbReference type="Gene3D" id="1.20.1280.50">
    <property type="match status" value="1"/>
</dbReference>
<organism evidence="2 3">
    <name type="scientific">Mytilus galloprovincialis</name>
    <name type="common">Mediterranean mussel</name>
    <dbReference type="NCBI Taxonomy" id="29158"/>
    <lineage>
        <taxon>Eukaryota</taxon>
        <taxon>Metazoa</taxon>
        <taxon>Spiralia</taxon>
        <taxon>Lophotrochozoa</taxon>
        <taxon>Mollusca</taxon>
        <taxon>Bivalvia</taxon>
        <taxon>Autobranchia</taxon>
        <taxon>Pteriomorphia</taxon>
        <taxon>Mytilida</taxon>
        <taxon>Mytiloidea</taxon>
        <taxon>Mytilidae</taxon>
        <taxon>Mytilinae</taxon>
        <taxon>Mytilus</taxon>
    </lineage>
</organism>
<dbReference type="InterPro" id="IPR052301">
    <property type="entry name" value="SCF_F-box/WD-repeat"/>
</dbReference>
<accession>A0A3L5TU48</accession>
<dbReference type="Pfam" id="PF12937">
    <property type="entry name" value="F-box-like"/>
    <property type="match status" value="1"/>
</dbReference>
<dbReference type="InterPro" id="IPR015943">
    <property type="entry name" value="WD40/YVTN_repeat-like_dom_sf"/>
</dbReference>
<dbReference type="GO" id="GO:0031146">
    <property type="term" value="P:SCF-dependent proteasomal ubiquitin-dependent protein catabolic process"/>
    <property type="evidence" value="ECO:0007669"/>
    <property type="project" value="TreeGrafter"/>
</dbReference>
<dbReference type="PANTHER" id="PTHR14381">
    <property type="entry name" value="DACTYLIN"/>
    <property type="match status" value="1"/>
</dbReference>
<dbReference type="PROSITE" id="PS50181">
    <property type="entry name" value="FBOX"/>
    <property type="match status" value="1"/>
</dbReference>
<evidence type="ECO:0000313" key="3">
    <source>
        <dbReference type="Proteomes" id="UP000266721"/>
    </source>
</evidence>
<dbReference type="SUPFAM" id="SSF50978">
    <property type="entry name" value="WD40 repeat-like"/>
    <property type="match status" value="1"/>
</dbReference>
<dbReference type="InterPro" id="IPR036047">
    <property type="entry name" value="F-box-like_dom_sf"/>
</dbReference>
<feature type="non-terminal residue" evidence="2">
    <location>
        <position position="313"/>
    </location>
</feature>
<name>A0A3L5TU48_MYTGA</name>
<sequence>LKMNINCSEIHVTPEDKVRHFVDLPDDILFTIFSYCSAQTLCRLCRTCSRLKDLASRDCVWTKESSNYRLMVFPGYVTCKGSPRQNSAQRRKRKILLKDRCRIAKNWETKIVKDTQVVKHKTKLMPWARLHGQKLYVSNAVNINCYDIFNDSTVKEDISNRISGCNYDVTKFVVNDDVIVSGFREGRIIVFDTVSKEKRFEYSFDECGDTQAVAVYNDTVVAGYQDGSVKVLNTKKYDSSGVVTINNCSNGASISNRVWSVATAPDGSEKEWTEPFDTELSSIQSDGNNVMLTGTFQYGMTRLWDKRLNDPVQ</sequence>
<dbReference type="AlphaFoldDB" id="A0A3L5TU48"/>